<dbReference type="Proteomes" id="UP000694892">
    <property type="component" value="Chromosome 8L"/>
</dbReference>
<gene>
    <name evidence="1" type="ORF">XELAEV_18038174mg</name>
</gene>
<protein>
    <submittedName>
        <fullName evidence="1">Uncharacterized protein</fullName>
    </submittedName>
</protein>
<name>A0A974C5A7_XENLA</name>
<proteinExistence type="predicted"/>
<evidence type="ECO:0000313" key="2">
    <source>
        <dbReference type="Proteomes" id="UP000694892"/>
    </source>
</evidence>
<dbReference type="AlphaFoldDB" id="A0A974C5A7"/>
<accession>A0A974C5A7</accession>
<reference evidence="2" key="1">
    <citation type="journal article" date="2016" name="Nature">
        <title>Genome evolution in the allotetraploid frog Xenopus laevis.</title>
        <authorList>
            <person name="Session A.M."/>
            <person name="Uno Y."/>
            <person name="Kwon T."/>
            <person name="Chapman J.A."/>
            <person name="Toyoda A."/>
            <person name="Takahashi S."/>
            <person name="Fukui A."/>
            <person name="Hikosaka A."/>
            <person name="Suzuki A."/>
            <person name="Kondo M."/>
            <person name="van Heeringen S.J."/>
            <person name="Quigley I."/>
            <person name="Heinz S."/>
            <person name="Ogino H."/>
            <person name="Ochi H."/>
            <person name="Hellsten U."/>
            <person name="Lyons J.B."/>
            <person name="Simakov O."/>
            <person name="Putnam N."/>
            <person name="Stites J."/>
            <person name="Kuroki Y."/>
            <person name="Tanaka T."/>
            <person name="Michiue T."/>
            <person name="Watanabe M."/>
            <person name="Bogdanovic O."/>
            <person name="Lister R."/>
            <person name="Georgiou G."/>
            <person name="Paranjpe S.S."/>
            <person name="van Kruijsbergen I."/>
            <person name="Shu S."/>
            <person name="Carlson J."/>
            <person name="Kinoshita T."/>
            <person name="Ohta Y."/>
            <person name="Mawaribuchi S."/>
            <person name="Jenkins J."/>
            <person name="Grimwood J."/>
            <person name="Schmutz J."/>
            <person name="Mitros T."/>
            <person name="Mozaffari S.V."/>
            <person name="Suzuki Y."/>
            <person name="Haramoto Y."/>
            <person name="Yamamoto T.S."/>
            <person name="Takagi C."/>
            <person name="Heald R."/>
            <person name="Miller K."/>
            <person name="Haudenschild C."/>
            <person name="Kitzman J."/>
            <person name="Nakayama T."/>
            <person name="Izutsu Y."/>
            <person name="Robert J."/>
            <person name="Fortriede J."/>
            <person name="Burns K."/>
            <person name="Lotay V."/>
            <person name="Karimi K."/>
            <person name="Yasuoka Y."/>
            <person name="Dichmann D.S."/>
            <person name="Flajnik M.F."/>
            <person name="Houston D.W."/>
            <person name="Shendure J."/>
            <person name="DuPasquier L."/>
            <person name="Vize P.D."/>
            <person name="Zorn A.M."/>
            <person name="Ito M."/>
            <person name="Marcotte E.M."/>
            <person name="Wallingford J.B."/>
            <person name="Ito Y."/>
            <person name="Asashima M."/>
            <person name="Ueno N."/>
            <person name="Matsuda Y."/>
            <person name="Veenstra G.J."/>
            <person name="Fujiyama A."/>
            <person name="Harland R.M."/>
            <person name="Taira M."/>
            <person name="Rokhsar D.S."/>
        </authorList>
    </citation>
    <scope>NUCLEOTIDE SEQUENCE [LARGE SCALE GENOMIC DNA]</scope>
    <source>
        <strain evidence="2">J</strain>
    </source>
</reference>
<sequence length="71" mass="7644">MQWAQFPVWGSLTVCVGGLMSNRGTFRVCGGRIIAVIATLCCGHWGELSVQISPHSVMRGNCGDILCPFSM</sequence>
<dbReference type="EMBL" id="CM004480">
    <property type="protein sequence ID" value="OCT66892.1"/>
    <property type="molecule type" value="Genomic_DNA"/>
</dbReference>
<evidence type="ECO:0000313" key="1">
    <source>
        <dbReference type="EMBL" id="OCT66892.1"/>
    </source>
</evidence>
<organism evidence="1 2">
    <name type="scientific">Xenopus laevis</name>
    <name type="common">African clawed frog</name>
    <dbReference type="NCBI Taxonomy" id="8355"/>
    <lineage>
        <taxon>Eukaryota</taxon>
        <taxon>Metazoa</taxon>
        <taxon>Chordata</taxon>
        <taxon>Craniata</taxon>
        <taxon>Vertebrata</taxon>
        <taxon>Euteleostomi</taxon>
        <taxon>Amphibia</taxon>
        <taxon>Batrachia</taxon>
        <taxon>Anura</taxon>
        <taxon>Pipoidea</taxon>
        <taxon>Pipidae</taxon>
        <taxon>Xenopodinae</taxon>
        <taxon>Xenopus</taxon>
        <taxon>Xenopus</taxon>
    </lineage>
</organism>